<gene>
    <name evidence="7" type="ORF">DUE52_07495</name>
</gene>
<feature type="transmembrane region" description="Helical" evidence="6">
    <location>
        <begin position="153"/>
        <end position="174"/>
    </location>
</feature>
<organism evidence="7 8">
    <name type="scientific">Larkinella punicea</name>
    <dbReference type="NCBI Taxonomy" id="2315727"/>
    <lineage>
        <taxon>Bacteria</taxon>
        <taxon>Pseudomonadati</taxon>
        <taxon>Bacteroidota</taxon>
        <taxon>Cytophagia</taxon>
        <taxon>Cytophagales</taxon>
        <taxon>Spirosomataceae</taxon>
        <taxon>Larkinella</taxon>
    </lineage>
</organism>
<sequence>MTPKVRSHSPRAGTPPFYVYILGFLRLIRVQNLLIIVGTQYFARITLIGPRDNWIGLLLDPKLFLLSLSTVLIAAAGYIINDYFDIKIDIINKPDRVIIGRYLKRQIAMGLHQGLNFLGVVIGFYLSKWVFVVNVLSVTLLWFYSSTFKRQPFIGNFIVALLTALSLIVLAVFYRQQVDLLLIYALFSFVITLVREIIKDMEDVKGDARFGCRTLPIVWGLRRTKQLLYSIIAAFIISLFTIAHSLQNEQLFWMFVILLVPIAWLVYRLVRADTKRDFAYLSSLCKLIMLIGVVSMAWV</sequence>
<keyword evidence="5 6" id="KW-0472">Membrane</keyword>
<proteinExistence type="predicted"/>
<accession>A0A368JRA9</accession>
<dbReference type="NCBIfam" id="NF009513">
    <property type="entry name" value="PRK12872.1-3"/>
    <property type="match status" value="1"/>
</dbReference>
<dbReference type="CDD" id="cd13961">
    <property type="entry name" value="PT_UbiA_DGGGPS"/>
    <property type="match status" value="1"/>
</dbReference>
<feature type="transmembrane region" description="Helical" evidence="6">
    <location>
        <begin position="17"/>
        <end position="42"/>
    </location>
</feature>
<feature type="transmembrane region" description="Helical" evidence="6">
    <location>
        <begin position="63"/>
        <end position="80"/>
    </location>
</feature>
<keyword evidence="3 6" id="KW-0812">Transmembrane</keyword>
<keyword evidence="7" id="KW-0808">Transferase</keyword>
<feature type="transmembrane region" description="Helical" evidence="6">
    <location>
        <begin position="117"/>
        <end position="144"/>
    </location>
</feature>
<evidence type="ECO:0000256" key="3">
    <source>
        <dbReference type="ARBA" id="ARBA00022692"/>
    </source>
</evidence>
<dbReference type="Pfam" id="PF01040">
    <property type="entry name" value="UbiA"/>
    <property type="match status" value="1"/>
</dbReference>
<evidence type="ECO:0000256" key="5">
    <source>
        <dbReference type="ARBA" id="ARBA00023136"/>
    </source>
</evidence>
<dbReference type="InterPro" id="IPR050475">
    <property type="entry name" value="Prenyltransferase_related"/>
</dbReference>
<evidence type="ECO:0000256" key="2">
    <source>
        <dbReference type="ARBA" id="ARBA00022475"/>
    </source>
</evidence>
<keyword evidence="4 6" id="KW-1133">Transmembrane helix</keyword>
<keyword evidence="2" id="KW-1003">Cell membrane</keyword>
<feature type="transmembrane region" description="Helical" evidence="6">
    <location>
        <begin position="252"/>
        <end position="270"/>
    </location>
</feature>
<evidence type="ECO:0000313" key="7">
    <source>
        <dbReference type="EMBL" id="RCR70200.1"/>
    </source>
</evidence>
<feature type="transmembrane region" description="Helical" evidence="6">
    <location>
        <begin position="277"/>
        <end position="298"/>
    </location>
</feature>
<comment type="caution">
    <text evidence="7">The sequence shown here is derived from an EMBL/GenBank/DDBJ whole genome shotgun (WGS) entry which is preliminary data.</text>
</comment>
<dbReference type="InterPro" id="IPR000537">
    <property type="entry name" value="UbiA_prenyltransferase"/>
</dbReference>
<dbReference type="EMBL" id="QOWE01000005">
    <property type="protein sequence ID" value="RCR70200.1"/>
    <property type="molecule type" value="Genomic_DNA"/>
</dbReference>
<evidence type="ECO:0000313" key="8">
    <source>
        <dbReference type="Proteomes" id="UP000253383"/>
    </source>
</evidence>
<keyword evidence="8" id="KW-1185">Reference proteome</keyword>
<dbReference type="InterPro" id="IPR044878">
    <property type="entry name" value="UbiA_sf"/>
</dbReference>
<dbReference type="GO" id="GO:0016765">
    <property type="term" value="F:transferase activity, transferring alkyl or aryl (other than methyl) groups"/>
    <property type="evidence" value="ECO:0007669"/>
    <property type="project" value="InterPro"/>
</dbReference>
<feature type="transmembrane region" description="Helical" evidence="6">
    <location>
        <begin position="227"/>
        <end position="246"/>
    </location>
</feature>
<dbReference type="OrthoDB" id="9811562at2"/>
<reference evidence="7 8" key="1">
    <citation type="submission" date="2018-07" db="EMBL/GenBank/DDBJ databases">
        <title>Genome analysis of Larkinella rosea.</title>
        <authorList>
            <person name="Zhou Z."/>
            <person name="Wang G."/>
        </authorList>
    </citation>
    <scope>NUCLEOTIDE SEQUENCE [LARGE SCALE GENOMIC DNA]</scope>
    <source>
        <strain evidence="8">zzj9</strain>
    </source>
</reference>
<dbReference type="AlphaFoldDB" id="A0A368JRA9"/>
<evidence type="ECO:0000256" key="6">
    <source>
        <dbReference type="SAM" id="Phobius"/>
    </source>
</evidence>
<evidence type="ECO:0000256" key="1">
    <source>
        <dbReference type="ARBA" id="ARBA00004141"/>
    </source>
</evidence>
<evidence type="ECO:0000256" key="4">
    <source>
        <dbReference type="ARBA" id="ARBA00022989"/>
    </source>
</evidence>
<dbReference type="Gene3D" id="1.10.357.140">
    <property type="entry name" value="UbiA prenyltransferase"/>
    <property type="match status" value="1"/>
</dbReference>
<dbReference type="GO" id="GO:0016020">
    <property type="term" value="C:membrane"/>
    <property type="evidence" value="ECO:0007669"/>
    <property type="project" value="UniProtKB-SubCell"/>
</dbReference>
<protein>
    <submittedName>
        <fullName evidence="7">Prenyltransferase</fullName>
    </submittedName>
</protein>
<comment type="subcellular location">
    <subcellularLocation>
        <location evidence="1">Membrane</location>
        <topology evidence="1">Multi-pass membrane protein</topology>
    </subcellularLocation>
</comment>
<dbReference type="PANTHER" id="PTHR42723:SF1">
    <property type="entry name" value="CHLOROPHYLL SYNTHASE, CHLOROPLASTIC"/>
    <property type="match status" value="1"/>
</dbReference>
<dbReference type="PANTHER" id="PTHR42723">
    <property type="entry name" value="CHLOROPHYLL SYNTHASE"/>
    <property type="match status" value="1"/>
</dbReference>
<dbReference type="RefSeq" id="WP_114405366.1">
    <property type="nucleotide sequence ID" value="NZ_QOWE01000005.1"/>
</dbReference>
<dbReference type="Proteomes" id="UP000253383">
    <property type="component" value="Unassembled WGS sequence"/>
</dbReference>
<feature type="transmembrane region" description="Helical" evidence="6">
    <location>
        <begin position="180"/>
        <end position="198"/>
    </location>
</feature>
<dbReference type="Gene3D" id="1.20.120.1780">
    <property type="entry name" value="UbiA prenyltransferase"/>
    <property type="match status" value="1"/>
</dbReference>
<name>A0A368JRA9_9BACT</name>